<reference evidence="1" key="1">
    <citation type="submission" date="2009-01" db="EMBL/GenBank/DDBJ databases">
        <title>Complete sequence of chromosome Cyanothece sp. PCC 7425.</title>
        <authorList>
            <consortium name="US DOE Joint Genome Institute"/>
            <person name="Lucas S."/>
            <person name="Copeland A."/>
            <person name="Lapidus A."/>
            <person name="Glavina del Rio T."/>
            <person name="Dalin E."/>
            <person name="Tice H."/>
            <person name="Bruce D."/>
            <person name="Goodwin L."/>
            <person name="Pitluck S."/>
            <person name="Sims D."/>
            <person name="Meineke L."/>
            <person name="Brettin T."/>
            <person name="Detter J.C."/>
            <person name="Han C."/>
            <person name="Larimer F."/>
            <person name="Land M."/>
            <person name="Hauser L."/>
            <person name="Kyrpides N."/>
            <person name="Ovchinnikova G."/>
            <person name="Liberton M."/>
            <person name="Stoeckel J."/>
            <person name="Banerjee A."/>
            <person name="Singh A."/>
            <person name="Page L."/>
            <person name="Sato H."/>
            <person name="Zhao L."/>
            <person name="Sherman L."/>
            <person name="Pakrasi H."/>
            <person name="Richardson P."/>
        </authorList>
    </citation>
    <scope>NUCLEOTIDE SEQUENCE</scope>
    <source>
        <strain evidence="1">PCC 7425</strain>
    </source>
</reference>
<accession>B8HTX2</accession>
<name>B8HTX2_CYAP4</name>
<sequence>MSWAASDVVRGTIRFKHYPYRAEQSYVLSVVNRPPRRLLASDSARKLSSVGDAAA</sequence>
<gene>
    <name evidence="1" type="ordered locus">Cyan7425_0501</name>
</gene>
<dbReference type="HOGENOM" id="CLU_3024553_0_0_3"/>
<dbReference type="STRING" id="395961.Cyan7425_0501"/>
<organism evidence="1">
    <name type="scientific">Cyanothece sp. (strain PCC 7425 / ATCC 29141)</name>
    <dbReference type="NCBI Taxonomy" id="395961"/>
    <lineage>
        <taxon>Bacteria</taxon>
        <taxon>Bacillati</taxon>
        <taxon>Cyanobacteriota</taxon>
        <taxon>Cyanophyceae</taxon>
        <taxon>Gomontiellales</taxon>
        <taxon>Cyanothecaceae</taxon>
        <taxon>Cyanothece</taxon>
    </lineage>
</organism>
<protein>
    <submittedName>
        <fullName evidence="1">Uncharacterized protein</fullName>
    </submittedName>
</protein>
<dbReference type="EMBL" id="CP001344">
    <property type="protein sequence ID" value="ACL42892.1"/>
    <property type="molecule type" value="Genomic_DNA"/>
</dbReference>
<proteinExistence type="predicted"/>
<dbReference type="KEGG" id="cyn:Cyan7425_0501"/>
<evidence type="ECO:0000313" key="1">
    <source>
        <dbReference type="EMBL" id="ACL42892.1"/>
    </source>
</evidence>
<dbReference type="AlphaFoldDB" id="B8HTX2"/>